<dbReference type="AlphaFoldDB" id="A0A8C4QUW9"/>
<dbReference type="GO" id="GO:0005813">
    <property type="term" value="C:centrosome"/>
    <property type="evidence" value="ECO:0007669"/>
    <property type="project" value="TreeGrafter"/>
</dbReference>
<keyword evidence="1" id="KW-0175">Coiled coil</keyword>
<dbReference type="PANTHER" id="PTHR46501">
    <property type="entry name" value="MYOMEGALIN"/>
    <property type="match status" value="1"/>
</dbReference>
<dbReference type="GO" id="GO:1903358">
    <property type="term" value="P:regulation of Golgi organization"/>
    <property type="evidence" value="ECO:0007669"/>
    <property type="project" value="TreeGrafter"/>
</dbReference>
<dbReference type="GO" id="GO:0005794">
    <property type="term" value="C:Golgi apparatus"/>
    <property type="evidence" value="ECO:0007669"/>
    <property type="project" value="TreeGrafter"/>
</dbReference>
<evidence type="ECO:0000313" key="3">
    <source>
        <dbReference type="Ensembl" id="ENSEBUP00000019725.1"/>
    </source>
</evidence>
<protein>
    <submittedName>
        <fullName evidence="3">Uncharacterized protein</fullName>
    </submittedName>
</protein>
<dbReference type="GO" id="GO:0090063">
    <property type="term" value="P:positive regulation of microtubule nucleation"/>
    <property type="evidence" value="ECO:0007669"/>
    <property type="project" value="TreeGrafter"/>
</dbReference>
<evidence type="ECO:0000256" key="2">
    <source>
        <dbReference type="SAM" id="MobiDB-lite"/>
    </source>
</evidence>
<reference evidence="3" key="1">
    <citation type="submission" date="2025-08" db="UniProtKB">
        <authorList>
            <consortium name="Ensembl"/>
        </authorList>
    </citation>
    <scope>IDENTIFICATION</scope>
</reference>
<feature type="coiled-coil region" evidence="1">
    <location>
        <begin position="279"/>
        <end position="443"/>
    </location>
</feature>
<sequence length="633" mass="71874">MPPTRRTLSHVSLGGGGSSVVGGDINDDCQSAKAVYGSLLSRHRLNRPTNLFLSNSMASLSNISDLPITEKDETGDAIDSVSVISEAMRSPLQHWSPLSPITPAYPVVRDVFNEVMAIASRPVPSTPKSKIPTPRAGRQTMSGGAKRRLAVPIPRIQRDLTQEPKPELKVCRENEVSEQLEQEVQQAQNELQELKHQLKDAKSSNEVLQRESDEMHEEKENIAQRLSQREMLLLECLSIVNSAKDNEKQSADTLCSLQHLLKDSVTDEIPSVGPSGGEVSRLQTLLQEKENDLQRLNEIFISTKETIRDLNDALQDKEHQLQHMEETIKMLEAVRGTTEATFERRLQDKDRHITALEKNLEELQKKGKGNGEQRERKRLQALLVEKDEQLQSEMDRFSEAEQKHQRALLEAKERVIQVERESAVAMRRQQETAEIQRSQLEQEYVKPDSLDVSWIGNGDFGNAAEDFPFTHEDDGKFAFNLCCVHIFINESVCRTLLVVCIIPLCVAVLLIQCPFRFRAGICNLFRVPTMTRLRFSKNTFNVRQRPVLADLQFEPDILRSNSTPTDASPCKQNTRVTVYSWIDLETQPRQLRDERTNLAAILPVRFTQLIHYNLSLLIPNNYDCNDCCVHMLS</sequence>
<dbReference type="Ensembl" id="ENSEBUT00000020301.1">
    <property type="protein sequence ID" value="ENSEBUP00000019725.1"/>
    <property type="gene ID" value="ENSEBUG00000012241.1"/>
</dbReference>
<accession>A0A8C4QUW9</accession>
<dbReference type="InterPro" id="IPR052593">
    <property type="entry name" value="MT-associated_AKAP9-binding"/>
</dbReference>
<feature type="region of interest" description="Disordered" evidence="2">
    <location>
        <begin position="123"/>
        <end position="145"/>
    </location>
</feature>
<evidence type="ECO:0000313" key="4">
    <source>
        <dbReference type="Proteomes" id="UP000694388"/>
    </source>
</evidence>
<keyword evidence="4" id="KW-1185">Reference proteome</keyword>
<feature type="region of interest" description="Disordered" evidence="2">
    <location>
        <begin position="197"/>
        <end position="220"/>
    </location>
</feature>
<dbReference type="Proteomes" id="UP000694388">
    <property type="component" value="Unplaced"/>
</dbReference>
<reference evidence="3" key="2">
    <citation type="submission" date="2025-09" db="UniProtKB">
        <authorList>
            <consortium name="Ensembl"/>
        </authorList>
    </citation>
    <scope>IDENTIFICATION</scope>
</reference>
<dbReference type="PANTHER" id="PTHR46501:SF10">
    <property type="entry name" value="CENTROSOMIN"/>
    <property type="match status" value="1"/>
</dbReference>
<evidence type="ECO:0000256" key="1">
    <source>
        <dbReference type="SAM" id="Coils"/>
    </source>
</evidence>
<dbReference type="GO" id="GO:0007098">
    <property type="term" value="P:centrosome cycle"/>
    <property type="evidence" value="ECO:0007669"/>
    <property type="project" value="TreeGrafter"/>
</dbReference>
<proteinExistence type="predicted"/>
<dbReference type="GO" id="GO:0060090">
    <property type="term" value="F:molecular adaptor activity"/>
    <property type="evidence" value="ECO:0007669"/>
    <property type="project" value="TreeGrafter"/>
</dbReference>
<organism evidence="3 4">
    <name type="scientific">Eptatretus burgeri</name>
    <name type="common">Inshore hagfish</name>
    <dbReference type="NCBI Taxonomy" id="7764"/>
    <lineage>
        <taxon>Eukaryota</taxon>
        <taxon>Metazoa</taxon>
        <taxon>Chordata</taxon>
        <taxon>Craniata</taxon>
        <taxon>Vertebrata</taxon>
        <taxon>Cyclostomata</taxon>
        <taxon>Myxini</taxon>
        <taxon>Myxiniformes</taxon>
        <taxon>Myxinidae</taxon>
        <taxon>Eptatretinae</taxon>
        <taxon>Eptatretus</taxon>
    </lineage>
</organism>
<name>A0A8C4QUW9_EPTBU</name>